<feature type="region of interest" description="Disordered" evidence="1">
    <location>
        <begin position="1"/>
        <end position="23"/>
    </location>
</feature>
<accession>A0ABW7XTM9</accession>
<organism evidence="2 3">
    <name type="scientific">Streptomyces cellulosae</name>
    <dbReference type="NCBI Taxonomy" id="1968"/>
    <lineage>
        <taxon>Bacteria</taxon>
        <taxon>Bacillati</taxon>
        <taxon>Actinomycetota</taxon>
        <taxon>Actinomycetes</taxon>
        <taxon>Kitasatosporales</taxon>
        <taxon>Streptomycetaceae</taxon>
        <taxon>Streptomyces</taxon>
    </lineage>
</organism>
<evidence type="ECO:0000313" key="3">
    <source>
        <dbReference type="Proteomes" id="UP001612415"/>
    </source>
</evidence>
<reference evidence="2 3" key="1">
    <citation type="submission" date="2024-10" db="EMBL/GenBank/DDBJ databases">
        <title>The Natural Products Discovery Center: Release of the First 8490 Sequenced Strains for Exploring Actinobacteria Biosynthetic Diversity.</title>
        <authorList>
            <person name="Kalkreuter E."/>
            <person name="Kautsar S.A."/>
            <person name="Yang D."/>
            <person name="Bader C.D."/>
            <person name="Teijaro C.N."/>
            <person name="Fluegel L."/>
            <person name="Davis C.M."/>
            <person name="Simpson J.R."/>
            <person name="Lauterbach L."/>
            <person name="Steele A.D."/>
            <person name="Gui C."/>
            <person name="Meng S."/>
            <person name="Li G."/>
            <person name="Viehrig K."/>
            <person name="Ye F."/>
            <person name="Su P."/>
            <person name="Kiefer A.F."/>
            <person name="Nichols A."/>
            <person name="Cepeda A.J."/>
            <person name="Yan W."/>
            <person name="Fan B."/>
            <person name="Jiang Y."/>
            <person name="Adhikari A."/>
            <person name="Zheng C.-J."/>
            <person name="Schuster L."/>
            <person name="Cowan T.M."/>
            <person name="Smanski M.J."/>
            <person name="Chevrette M.G."/>
            <person name="De Carvalho L.P.S."/>
            <person name="Shen B."/>
        </authorList>
    </citation>
    <scope>NUCLEOTIDE SEQUENCE [LARGE SCALE GENOMIC DNA]</scope>
    <source>
        <strain evidence="2 3">NPDC051599</strain>
    </source>
</reference>
<sequence>MPSTQCSRAGAELQHGHQCAGENPDYRVDAAMRELIGKRPWLAVFRFPTYTPDLNPAAGGLGAPEEEPAPRPPD</sequence>
<proteinExistence type="predicted"/>
<dbReference type="Proteomes" id="UP001612415">
    <property type="component" value="Unassembled WGS sequence"/>
</dbReference>
<feature type="region of interest" description="Disordered" evidence="1">
    <location>
        <begin position="53"/>
        <end position="74"/>
    </location>
</feature>
<dbReference type="EMBL" id="JBITDC010000001">
    <property type="protein sequence ID" value="MFI5673436.1"/>
    <property type="molecule type" value="Genomic_DNA"/>
</dbReference>
<name>A0ABW7XTM9_STRCE</name>
<evidence type="ECO:0000256" key="1">
    <source>
        <dbReference type="SAM" id="MobiDB-lite"/>
    </source>
</evidence>
<comment type="caution">
    <text evidence="2">The sequence shown here is derived from an EMBL/GenBank/DDBJ whole genome shotgun (WGS) entry which is preliminary data.</text>
</comment>
<gene>
    <name evidence="2" type="ORF">ACIA8P_02025</name>
</gene>
<protein>
    <recommendedName>
        <fullName evidence="4">Tc1-like transposase DDE domain-containing protein</fullName>
    </recommendedName>
</protein>
<keyword evidence="3" id="KW-1185">Reference proteome</keyword>
<evidence type="ECO:0000313" key="2">
    <source>
        <dbReference type="EMBL" id="MFI5673436.1"/>
    </source>
</evidence>
<dbReference type="RefSeq" id="WP_398654460.1">
    <property type="nucleotide sequence ID" value="NZ_JBITDC010000001.1"/>
</dbReference>
<evidence type="ECO:0008006" key="4">
    <source>
        <dbReference type="Google" id="ProtNLM"/>
    </source>
</evidence>